<dbReference type="Proteomes" id="UP000886501">
    <property type="component" value="Unassembled WGS sequence"/>
</dbReference>
<gene>
    <name evidence="1" type="ORF">BDM02DRAFT_3132663</name>
</gene>
<reference evidence="1" key="1">
    <citation type="submission" date="2019-10" db="EMBL/GenBank/DDBJ databases">
        <authorList>
            <consortium name="DOE Joint Genome Institute"/>
            <person name="Kuo A."/>
            <person name="Miyauchi S."/>
            <person name="Kiss E."/>
            <person name="Drula E."/>
            <person name="Kohler A."/>
            <person name="Sanchez-Garcia M."/>
            <person name="Andreopoulos B."/>
            <person name="Barry K.W."/>
            <person name="Bonito G."/>
            <person name="Buee M."/>
            <person name="Carver A."/>
            <person name="Chen C."/>
            <person name="Cichocki N."/>
            <person name="Clum A."/>
            <person name="Culley D."/>
            <person name="Crous P.W."/>
            <person name="Fauchery L."/>
            <person name="Girlanda M."/>
            <person name="Hayes R."/>
            <person name="Keri Z."/>
            <person name="Labutti K."/>
            <person name="Lipzen A."/>
            <person name="Lombard V."/>
            <person name="Magnuson J."/>
            <person name="Maillard F."/>
            <person name="Morin E."/>
            <person name="Murat C."/>
            <person name="Nolan M."/>
            <person name="Ohm R."/>
            <person name="Pangilinan J."/>
            <person name="Pereira M."/>
            <person name="Perotto S."/>
            <person name="Peter M."/>
            <person name="Riley R."/>
            <person name="Sitrit Y."/>
            <person name="Stielow B."/>
            <person name="Szollosi G."/>
            <person name="Zifcakova L."/>
            <person name="Stursova M."/>
            <person name="Spatafora J.W."/>
            <person name="Tedersoo L."/>
            <person name="Vaario L.-M."/>
            <person name="Yamada A."/>
            <person name="Yan M."/>
            <person name="Wang P."/>
            <person name="Xu J."/>
            <person name="Bruns T."/>
            <person name="Baldrian P."/>
            <person name="Vilgalys R."/>
            <person name="Henrissat B."/>
            <person name="Grigoriev I.V."/>
            <person name="Hibbett D."/>
            <person name="Nagy L.G."/>
            <person name="Martin F.M."/>
        </authorList>
    </citation>
    <scope>NUCLEOTIDE SEQUENCE</scope>
    <source>
        <strain evidence="1">P2</strain>
    </source>
</reference>
<organism evidence="1 2">
    <name type="scientific">Thelephora ganbajun</name>
    <name type="common">Ganba fungus</name>
    <dbReference type="NCBI Taxonomy" id="370292"/>
    <lineage>
        <taxon>Eukaryota</taxon>
        <taxon>Fungi</taxon>
        <taxon>Dikarya</taxon>
        <taxon>Basidiomycota</taxon>
        <taxon>Agaricomycotina</taxon>
        <taxon>Agaricomycetes</taxon>
        <taxon>Thelephorales</taxon>
        <taxon>Thelephoraceae</taxon>
        <taxon>Thelephora</taxon>
    </lineage>
</organism>
<sequence length="659" mass="74620">MDGKWNPQKMSKACLDSWSGLSKSNTFRPLTDLFNDILAYPPATTSQKDVRCMVHASWTAPKSDRISNHWPDAFLLMNSSLEGNPSDTPGNRTSNPVHWRDVTCPFEYKFGDGNKVENRDKLIWNLHHLLRCDPQRAFAFGVTVVGTKLCIWLGCHITLYKYHSIDWFKEPDQLIRFFIFLAFLNESDLGFDGEIEQLDNSDFELRFPIQKKDYLMSTVLYDIGADSMCGHGTWVFEAHLDPMNLRPYVIKDCWVEERPGKQMEHLIIKKVQEAMSYDKFHEHFVDFCSYCRVVNAALAKYSKNLFSSGLDTGSEAIPLIREAEVNHAANYSLLGQAMVASQDSYLESGTRSVIQQHHPHPRFRYQIVYTERGVSLYNITLLLETFECLIQVMNSLLLLHEVGFVHRDLSPGNIIVVDRKAKISDLEFGKARKVADLQSLAQQPEGSSVFDTRTGTLNFATVEVVKGCYKFHPLLSFKGDPTFLYTPLHDYESVWWIATWVIFSCTLNTTMNSTIARDELFSHRAKSFAYNKFKVYGCSLPKELQPLVAILEGMRQTLVTRYTTYEIDFDGSSILDVVPDLITHLQDLVKAAKAIRIEPLQGDEGEVVGGGKVEPDKGVAGDDAGAKGLKHECDGSIGGEHPDRKHIRNSFTTTMSSCP</sequence>
<protein>
    <submittedName>
        <fullName evidence="1">Uncharacterized protein</fullName>
    </submittedName>
</protein>
<keyword evidence="2" id="KW-1185">Reference proteome</keyword>
<evidence type="ECO:0000313" key="1">
    <source>
        <dbReference type="EMBL" id="KAF9643095.1"/>
    </source>
</evidence>
<name>A0ACB6Z120_THEGA</name>
<proteinExistence type="predicted"/>
<evidence type="ECO:0000313" key="2">
    <source>
        <dbReference type="Proteomes" id="UP000886501"/>
    </source>
</evidence>
<accession>A0ACB6Z120</accession>
<reference evidence="1" key="2">
    <citation type="journal article" date="2020" name="Nat. Commun.">
        <title>Large-scale genome sequencing of mycorrhizal fungi provides insights into the early evolution of symbiotic traits.</title>
        <authorList>
            <person name="Miyauchi S."/>
            <person name="Kiss E."/>
            <person name="Kuo A."/>
            <person name="Drula E."/>
            <person name="Kohler A."/>
            <person name="Sanchez-Garcia M."/>
            <person name="Morin E."/>
            <person name="Andreopoulos B."/>
            <person name="Barry K.W."/>
            <person name="Bonito G."/>
            <person name="Buee M."/>
            <person name="Carver A."/>
            <person name="Chen C."/>
            <person name="Cichocki N."/>
            <person name="Clum A."/>
            <person name="Culley D."/>
            <person name="Crous P.W."/>
            <person name="Fauchery L."/>
            <person name="Girlanda M."/>
            <person name="Hayes R.D."/>
            <person name="Keri Z."/>
            <person name="LaButti K."/>
            <person name="Lipzen A."/>
            <person name="Lombard V."/>
            <person name="Magnuson J."/>
            <person name="Maillard F."/>
            <person name="Murat C."/>
            <person name="Nolan M."/>
            <person name="Ohm R.A."/>
            <person name="Pangilinan J."/>
            <person name="Pereira M.F."/>
            <person name="Perotto S."/>
            <person name="Peter M."/>
            <person name="Pfister S."/>
            <person name="Riley R."/>
            <person name="Sitrit Y."/>
            <person name="Stielow J.B."/>
            <person name="Szollosi G."/>
            <person name="Zifcakova L."/>
            <person name="Stursova M."/>
            <person name="Spatafora J.W."/>
            <person name="Tedersoo L."/>
            <person name="Vaario L.M."/>
            <person name="Yamada A."/>
            <person name="Yan M."/>
            <person name="Wang P."/>
            <person name="Xu J."/>
            <person name="Bruns T."/>
            <person name="Baldrian P."/>
            <person name="Vilgalys R."/>
            <person name="Dunand C."/>
            <person name="Henrissat B."/>
            <person name="Grigoriev I.V."/>
            <person name="Hibbett D."/>
            <person name="Nagy L.G."/>
            <person name="Martin F.M."/>
        </authorList>
    </citation>
    <scope>NUCLEOTIDE SEQUENCE</scope>
    <source>
        <strain evidence="1">P2</strain>
    </source>
</reference>
<comment type="caution">
    <text evidence="1">The sequence shown here is derived from an EMBL/GenBank/DDBJ whole genome shotgun (WGS) entry which is preliminary data.</text>
</comment>
<dbReference type="EMBL" id="MU118287">
    <property type="protein sequence ID" value="KAF9643095.1"/>
    <property type="molecule type" value="Genomic_DNA"/>
</dbReference>